<dbReference type="PROSITE" id="PS50977">
    <property type="entry name" value="HTH_TETR_2"/>
    <property type="match status" value="1"/>
</dbReference>
<dbReference type="InterPro" id="IPR001647">
    <property type="entry name" value="HTH_TetR"/>
</dbReference>
<sequence>MASRKKPGGPKSIGLKTTLVEVAAELASNPRTIKLPTMRDIAKKAGVAPGAAYRHFESQDELFIEVIRFLFAELEEKLNKAIAGAPNSELKLEKLARAYVSWGLTNPGSYQLLFETTDEMDMPLPDERPGLHLITQLAILISNKPKPDKASIQRAIQLWVSLHGLISLRSHKTGMKWQNSIDKDVDQLIKAFIR</sequence>
<feature type="domain" description="HTH tetR-type" evidence="4">
    <location>
        <begin position="13"/>
        <end position="74"/>
    </location>
</feature>
<dbReference type="AlphaFoldDB" id="A0A6J6N8W1"/>
<dbReference type="Gene3D" id="1.10.357.10">
    <property type="entry name" value="Tetracycline Repressor, domain 2"/>
    <property type="match status" value="1"/>
</dbReference>
<evidence type="ECO:0000313" key="5">
    <source>
        <dbReference type="EMBL" id="CAB4682549.1"/>
    </source>
</evidence>
<dbReference type="EMBL" id="CAEZXL010000039">
    <property type="protein sequence ID" value="CAB4682549.1"/>
    <property type="molecule type" value="Genomic_DNA"/>
</dbReference>
<dbReference type="Pfam" id="PF00440">
    <property type="entry name" value="TetR_N"/>
    <property type="match status" value="1"/>
</dbReference>
<gene>
    <name evidence="5" type="ORF">UFOPK2373_00351</name>
</gene>
<keyword evidence="2" id="KW-0238">DNA-binding</keyword>
<dbReference type="SUPFAM" id="SSF48498">
    <property type="entry name" value="Tetracyclin repressor-like, C-terminal domain"/>
    <property type="match status" value="1"/>
</dbReference>
<evidence type="ECO:0000256" key="2">
    <source>
        <dbReference type="ARBA" id="ARBA00023125"/>
    </source>
</evidence>
<name>A0A6J6N8W1_9ZZZZ</name>
<keyword evidence="1" id="KW-0805">Transcription regulation</keyword>
<dbReference type="InterPro" id="IPR009057">
    <property type="entry name" value="Homeodomain-like_sf"/>
</dbReference>
<keyword evidence="3" id="KW-0804">Transcription</keyword>
<protein>
    <submittedName>
        <fullName evidence="5">Unannotated protein</fullName>
    </submittedName>
</protein>
<dbReference type="PANTHER" id="PTHR43479">
    <property type="entry name" value="ACREF/ENVCD OPERON REPRESSOR-RELATED"/>
    <property type="match status" value="1"/>
</dbReference>
<accession>A0A6J6N8W1</accession>
<dbReference type="Pfam" id="PF13305">
    <property type="entry name" value="TetR_C_33"/>
    <property type="match status" value="1"/>
</dbReference>
<proteinExistence type="predicted"/>
<organism evidence="5">
    <name type="scientific">freshwater metagenome</name>
    <dbReference type="NCBI Taxonomy" id="449393"/>
    <lineage>
        <taxon>unclassified sequences</taxon>
        <taxon>metagenomes</taxon>
        <taxon>ecological metagenomes</taxon>
    </lineage>
</organism>
<dbReference type="InterPro" id="IPR050624">
    <property type="entry name" value="HTH-type_Tx_Regulator"/>
</dbReference>
<evidence type="ECO:0000256" key="3">
    <source>
        <dbReference type="ARBA" id="ARBA00023163"/>
    </source>
</evidence>
<dbReference type="InterPro" id="IPR025996">
    <property type="entry name" value="MT1864/Rv1816-like_C"/>
</dbReference>
<dbReference type="SUPFAM" id="SSF46689">
    <property type="entry name" value="Homeodomain-like"/>
    <property type="match status" value="1"/>
</dbReference>
<dbReference type="GO" id="GO:0003677">
    <property type="term" value="F:DNA binding"/>
    <property type="evidence" value="ECO:0007669"/>
    <property type="project" value="UniProtKB-KW"/>
</dbReference>
<evidence type="ECO:0000256" key="1">
    <source>
        <dbReference type="ARBA" id="ARBA00023015"/>
    </source>
</evidence>
<reference evidence="5" key="1">
    <citation type="submission" date="2020-05" db="EMBL/GenBank/DDBJ databases">
        <authorList>
            <person name="Chiriac C."/>
            <person name="Salcher M."/>
            <person name="Ghai R."/>
            <person name="Kavagutti S V."/>
        </authorList>
    </citation>
    <scope>NUCLEOTIDE SEQUENCE</scope>
</reference>
<evidence type="ECO:0000259" key="4">
    <source>
        <dbReference type="PROSITE" id="PS50977"/>
    </source>
</evidence>
<dbReference type="InterPro" id="IPR036271">
    <property type="entry name" value="Tet_transcr_reg_TetR-rel_C_sf"/>
</dbReference>
<dbReference type="PANTHER" id="PTHR43479:SF11">
    <property type="entry name" value="ACREF_ENVCD OPERON REPRESSOR-RELATED"/>
    <property type="match status" value="1"/>
</dbReference>